<evidence type="ECO:0000256" key="10">
    <source>
        <dbReference type="ARBA" id="ARBA00052219"/>
    </source>
</evidence>
<evidence type="ECO:0000259" key="12">
    <source>
        <dbReference type="PROSITE" id="PS50902"/>
    </source>
</evidence>
<dbReference type="Pfam" id="PF00667">
    <property type="entry name" value="FAD_binding_1"/>
    <property type="match status" value="1"/>
</dbReference>
<dbReference type="SUPFAM" id="SSF52218">
    <property type="entry name" value="Flavoproteins"/>
    <property type="match status" value="1"/>
</dbReference>
<dbReference type="PANTHER" id="PTHR19384">
    <property type="entry name" value="NITRIC OXIDE SYNTHASE-RELATED"/>
    <property type="match status" value="1"/>
</dbReference>
<dbReference type="PRINTS" id="PR00369">
    <property type="entry name" value="FLAVODOXIN"/>
</dbReference>
<reference evidence="14 15" key="1">
    <citation type="journal article" date="2019" name="Emerg. Microbes Infect.">
        <title>Comprehensive subspecies identification of 175 nontuberculous mycobacteria species based on 7547 genomic profiles.</title>
        <authorList>
            <person name="Matsumoto Y."/>
            <person name="Kinjo T."/>
            <person name="Motooka D."/>
            <person name="Nabeya D."/>
            <person name="Jung N."/>
            <person name="Uechi K."/>
            <person name="Horii T."/>
            <person name="Iida T."/>
            <person name="Fujita J."/>
            <person name="Nakamura S."/>
        </authorList>
    </citation>
    <scope>NUCLEOTIDE SEQUENCE [LARGE SCALE GENOMIC DNA]</scope>
    <source>
        <strain evidence="14 15">JCM 30395</strain>
    </source>
</reference>
<evidence type="ECO:0000256" key="4">
    <source>
        <dbReference type="ARBA" id="ARBA00022630"/>
    </source>
</evidence>
<feature type="domain" description="FAD-binding FR-type" evidence="13">
    <location>
        <begin position="182"/>
        <end position="394"/>
    </location>
</feature>
<dbReference type="EC" id="1.8.1.2" evidence="3"/>
<evidence type="ECO:0000256" key="9">
    <source>
        <dbReference type="ARBA" id="ARBA00023192"/>
    </source>
</evidence>
<dbReference type="Gene3D" id="2.40.30.10">
    <property type="entry name" value="Translation factors"/>
    <property type="match status" value="1"/>
</dbReference>
<name>A0A7I7SXC3_9MYCO</name>
<keyword evidence="6" id="KW-0274">FAD</keyword>
<feature type="region of interest" description="Disordered" evidence="11">
    <location>
        <begin position="160"/>
        <end position="179"/>
    </location>
</feature>
<evidence type="ECO:0000256" key="1">
    <source>
        <dbReference type="ARBA" id="ARBA00001917"/>
    </source>
</evidence>
<accession>A0A7I7SXC3</accession>
<proteinExistence type="predicted"/>
<comment type="cofactor">
    <cofactor evidence="2">
        <name>FAD</name>
        <dbReference type="ChEBI" id="CHEBI:57692"/>
    </cofactor>
</comment>
<dbReference type="PRINTS" id="PR00371">
    <property type="entry name" value="FPNCR"/>
</dbReference>
<dbReference type="InterPro" id="IPR017927">
    <property type="entry name" value="FAD-bd_FR_type"/>
</dbReference>
<evidence type="ECO:0000256" key="8">
    <source>
        <dbReference type="ARBA" id="ARBA00023002"/>
    </source>
</evidence>
<evidence type="ECO:0000256" key="3">
    <source>
        <dbReference type="ARBA" id="ARBA00012604"/>
    </source>
</evidence>
<dbReference type="InterPro" id="IPR039261">
    <property type="entry name" value="FNR_nucleotide-bd"/>
</dbReference>
<keyword evidence="9" id="KW-0028">Amino-acid biosynthesis</keyword>
<evidence type="ECO:0000313" key="15">
    <source>
        <dbReference type="Proteomes" id="UP000466445"/>
    </source>
</evidence>
<keyword evidence="8" id="KW-0560">Oxidoreductase</keyword>
<dbReference type="GO" id="GO:0050660">
    <property type="term" value="F:flavin adenine dinucleotide binding"/>
    <property type="evidence" value="ECO:0007669"/>
    <property type="project" value="TreeGrafter"/>
</dbReference>
<dbReference type="KEGG" id="msar:MSAR_48200"/>
<organism evidence="14 15">
    <name type="scientific">Mycolicibacterium sarraceniae</name>
    <dbReference type="NCBI Taxonomy" id="1534348"/>
    <lineage>
        <taxon>Bacteria</taxon>
        <taxon>Bacillati</taxon>
        <taxon>Actinomycetota</taxon>
        <taxon>Actinomycetes</taxon>
        <taxon>Mycobacteriales</taxon>
        <taxon>Mycobacteriaceae</taxon>
        <taxon>Mycolicibacterium</taxon>
    </lineage>
</organism>
<evidence type="ECO:0000256" key="7">
    <source>
        <dbReference type="ARBA" id="ARBA00022857"/>
    </source>
</evidence>
<dbReference type="GO" id="GO:0019344">
    <property type="term" value="P:cysteine biosynthetic process"/>
    <property type="evidence" value="ECO:0007669"/>
    <property type="project" value="UniProtKB-KW"/>
</dbReference>
<evidence type="ECO:0000256" key="2">
    <source>
        <dbReference type="ARBA" id="ARBA00001974"/>
    </source>
</evidence>
<dbReference type="PANTHER" id="PTHR19384:SF128">
    <property type="entry name" value="NADPH OXIDOREDUCTASE A"/>
    <property type="match status" value="1"/>
</dbReference>
<evidence type="ECO:0000256" key="5">
    <source>
        <dbReference type="ARBA" id="ARBA00022643"/>
    </source>
</evidence>
<dbReference type="AlphaFoldDB" id="A0A7I7SXC3"/>
<dbReference type="InterPro" id="IPR001094">
    <property type="entry name" value="Flavdoxin-like"/>
</dbReference>
<dbReference type="GO" id="GO:0005829">
    <property type="term" value="C:cytosol"/>
    <property type="evidence" value="ECO:0007669"/>
    <property type="project" value="TreeGrafter"/>
</dbReference>
<dbReference type="Pfam" id="PF00175">
    <property type="entry name" value="NAD_binding_1"/>
    <property type="match status" value="1"/>
</dbReference>
<keyword evidence="15" id="KW-1185">Reference proteome</keyword>
<dbReference type="SUPFAM" id="SSF52343">
    <property type="entry name" value="Ferredoxin reductase-like, C-terminal NADP-linked domain"/>
    <property type="match status" value="1"/>
</dbReference>
<evidence type="ECO:0000313" key="14">
    <source>
        <dbReference type="EMBL" id="BBY61684.1"/>
    </source>
</evidence>
<keyword evidence="9" id="KW-0198">Cysteine biosynthesis</keyword>
<evidence type="ECO:0000259" key="13">
    <source>
        <dbReference type="PROSITE" id="PS51384"/>
    </source>
</evidence>
<dbReference type="GO" id="GO:0004783">
    <property type="term" value="F:sulfite reductase (NADPH) activity"/>
    <property type="evidence" value="ECO:0007669"/>
    <property type="project" value="UniProtKB-EC"/>
</dbReference>
<dbReference type="InterPro" id="IPR001433">
    <property type="entry name" value="OxRdtase_FAD/NAD-bd"/>
</dbReference>
<dbReference type="CDD" id="cd06199">
    <property type="entry name" value="SiR"/>
    <property type="match status" value="1"/>
</dbReference>
<evidence type="ECO:0000256" key="11">
    <source>
        <dbReference type="SAM" id="MobiDB-lite"/>
    </source>
</evidence>
<keyword evidence="4" id="KW-0285">Flavoprotein</keyword>
<dbReference type="InterPro" id="IPR017938">
    <property type="entry name" value="Riboflavin_synthase-like_b-brl"/>
</dbReference>
<dbReference type="GO" id="GO:0010181">
    <property type="term" value="F:FMN binding"/>
    <property type="evidence" value="ECO:0007669"/>
    <property type="project" value="InterPro"/>
</dbReference>
<evidence type="ECO:0000256" key="6">
    <source>
        <dbReference type="ARBA" id="ARBA00022827"/>
    </source>
</evidence>
<dbReference type="Gene3D" id="3.40.50.80">
    <property type="entry name" value="Nucleotide-binding domain of ferredoxin-NADP reductase (FNR) module"/>
    <property type="match status" value="1"/>
</dbReference>
<keyword evidence="5" id="KW-0288">FMN</keyword>
<dbReference type="InterPro" id="IPR001709">
    <property type="entry name" value="Flavoprot_Pyr_Nucl_cyt_Rdtase"/>
</dbReference>
<dbReference type="NCBIfam" id="NF004859">
    <property type="entry name" value="PRK06214.1"/>
    <property type="match status" value="1"/>
</dbReference>
<protein>
    <recommendedName>
        <fullName evidence="3">assimilatory sulfite reductase (NADPH)</fullName>
        <ecNumber evidence="3">1.8.1.2</ecNumber>
    </recommendedName>
</protein>
<dbReference type="Gene3D" id="1.20.990.10">
    <property type="entry name" value="NADPH-cytochrome p450 Reductase, Chain A, domain 3"/>
    <property type="match status" value="1"/>
</dbReference>
<dbReference type="PROSITE" id="PS51384">
    <property type="entry name" value="FAD_FR"/>
    <property type="match status" value="1"/>
</dbReference>
<dbReference type="PROSITE" id="PS50902">
    <property type="entry name" value="FLAVODOXIN_LIKE"/>
    <property type="match status" value="1"/>
</dbReference>
<keyword evidence="7" id="KW-0521">NADP</keyword>
<sequence>MFQGPEFSLTIGYASDMGTAEYIAMQLADACKAAGVDVTETELNDLSLDDLAAASHFIVVASTFGEGEVPDNGTVFWEELSVSKARLDHVAYAVLAIGDSSYELFCNAGRLFDARLAELGARPLADRIEYDCYHEGDAREWIADIAKMIEAASTAAPGHTAAAVPMAPRPTPTRNTTRWTDANPYMATAVVNRLLTATDSDKEVRHIELDLGDSGITYEAGDSVAVHPINSPDLVAALLAKLGVDAAFAPAGGERPLDDLLTNELEICTPSRALQALIAARTDNAEAAAALNSSDPAAVSAWLYGRDVLDLLDLAELTPEELLEVLRPLQFRDYSIASSPQVHPDQLHLTVATVRYRYRERDRGGVASTFLADKVSGGQAVRIHLRPNHNFRLPAPDVPIIMIGPGTGIAPFRAFLHERQAIAAPGKSWLFFGDRRRATDFLYGDELSEFVESGALTRLDLAFSREQDSPKTYVQHRMKDNAAELFSWLQDGAHLYVCGDADRMAKDVDRTLHEIVADAGGMDAAGAHAYVNELIKAHRYVRDVY</sequence>
<dbReference type="SUPFAM" id="SSF63380">
    <property type="entry name" value="Riboflavin synthase domain-like"/>
    <property type="match status" value="1"/>
</dbReference>
<dbReference type="InterPro" id="IPR029039">
    <property type="entry name" value="Flavoprotein-like_sf"/>
</dbReference>
<dbReference type="InterPro" id="IPR023173">
    <property type="entry name" value="NADPH_Cyt_P450_Rdtase_alpha"/>
</dbReference>
<comment type="cofactor">
    <cofactor evidence="1">
        <name>FMN</name>
        <dbReference type="ChEBI" id="CHEBI:58210"/>
    </cofactor>
</comment>
<dbReference type="Proteomes" id="UP000466445">
    <property type="component" value="Chromosome"/>
</dbReference>
<dbReference type="Pfam" id="PF00258">
    <property type="entry name" value="Flavodoxin_1"/>
    <property type="match status" value="1"/>
</dbReference>
<dbReference type="EMBL" id="AP022595">
    <property type="protein sequence ID" value="BBY61684.1"/>
    <property type="molecule type" value="Genomic_DNA"/>
</dbReference>
<comment type="catalytic activity">
    <reaction evidence="10">
        <text>hydrogen sulfide + 3 NADP(+) + 3 H2O = sulfite + 3 NADPH + 4 H(+)</text>
        <dbReference type="Rhea" id="RHEA:13801"/>
        <dbReference type="ChEBI" id="CHEBI:15377"/>
        <dbReference type="ChEBI" id="CHEBI:15378"/>
        <dbReference type="ChEBI" id="CHEBI:17359"/>
        <dbReference type="ChEBI" id="CHEBI:29919"/>
        <dbReference type="ChEBI" id="CHEBI:57783"/>
        <dbReference type="ChEBI" id="CHEBI:58349"/>
        <dbReference type="EC" id="1.8.1.2"/>
    </reaction>
</comment>
<feature type="domain" description="Flavodoxin-like" evidence="12">
    <location>
        <begin position="9"/>
        <end position="146"/>
    </location>
</feature>
<dbReference type="InterPro" id="IPR003097">
    <property type="entry name" value="CysJ-like_FAD-binding"/>
</dbReference>
<dbReference type="InterPro" id="IPR008254">
    <property type="entry name" value="Flavodoxin/NO_synth"/>
</dbReference>
<dbReference type="Gene3D" id="3.40.50.360">
    <property type="match status" value="1"/>
</dbReference>
<gene>
    <name evidence="14" type="ORF">MSAR_48200</name>
</gene>
<dbReference type="FunFam" id="3.40.50.80:FF:000001">
    <property type="entry name" value="NADPH--cytochrome P450 reductase 1"/>
    <property type="match status" value="1"/>
</dbReference>